<dbReference type="KEGG" id="lpav:PLANPX_2495"/>
<feature type="domain" description="Aminoglycoside phosphotransferase" evidence="2">
    <location>
        <begin position="39"/>
        <end position="286"/>
    </location>
</feature>
<evidence type="ECO:0000313" key="3">
    <source>
        <dbReference type="EMBL" id="BBO32883.1"/>
    </source>
</evidence>
<protein>
    <recommendedName>
        <fullName evidence="2">Aminoglycoside phosphotransferase domain-containing protein</fullName>
    </recommendedName>
</protein>
<dbReference type="Gene3D" id="3.90.1200.10">
    <property type="match status" value="1"/>
</dbReference>
<dbReference type="InterPro" id="IPR011009">
    <property type="entry name" value="Kinase-like_dom_sf"/>
</dbReference>
<dbReference type="EMBL" id="AP021861">
    <property type="protein sequence ID" value="BBO32883.1"/>
    <property type="molecule type" value="Genomic_DNA"/>
</dbReference>
<dbReference type="RefSeq" id="WP_152098772.1">
    <property type="nucleotide sequence ID" value="NZ_AP021861.1"/>
</dbReference>
<dbReference type="Proteomes" id="UP000326837">
    <property type="component" value="Chromosome"/>
</dbReference>
<accession>A0A5K7XF70</accession>
<dbReference type="Pfam" id="PF01636">
    <property type="entry name" value="APH"/>
    <property type="match status" value="1"/>
</dbReference>
<dbReference type="AlphaFoldDB" id="A0A5K7XF70"/>
<evidence type="ECO:0000313" key="4">
    <source>
        <dbReference type="Proteomes" id="UP000326837"/>
    </source>
</evidence>
<keyword evidence="4" id="KW-1185">Reference proteome</keyword>
<sequence length="346" mass="37893">MEQLVKELVATLGAWLPAPHAALFAGLGEGSSFSGAGLWRVEHRDAIYVLRRWPAAATSQRLDEIIRLQRHLAAANLAVAAPLALADSPEKFVHTHFGANAEFWTLSPWLAGVADYWTYPRAARLKSALRTLADVHLAASSHAPPDANGGPRTARSPALQKRADRLAALQAGDLAELKSYVTRGPASLTRELAFHALAHSERALPRLSHESHRWREESLPLQWVLRDVWHDHLLFTEDRVTGVLDFGAVAVDSPAGDVARLLGSLVGDDEAAWQLGLDAYASRRQLAPDELAAARFFDASGTLLSAMNWVHWLYRDSSSLGPNVDLPAAHRRLERLVSRLRSLASV</sequence>
<feature type="region of interest" description="Disordered" evidence="1">
    <location>
        <begin position="140"/>
        <end position="159"/>
    </location>
</feature>
<evidence type="ECO:0000259" key="2">
    <source>
        <dbReference type="Pfam" id="PF01636"/>
    </source>
</evidence>
<dbReference type="SUPFAM" id="SSF56112">
    <property type="entry name" value="Protein kinase-like (PK-like)"/>
    <property type="match status" value="1"/>
</dbReference>
<gene>
    <name evidence="3" type="ORF">PLANPX_2495</name>
</gene>
<evidence type="ECO:0000256" key="1">
    <source>
        <dbReference type="SAM" id="MobiDB-lite"/>
    </source>
</evidence>
<organism evidence="3 4">
    <name type="scientific">Lacipirellula parvula</name>
    <dbReference type="NCBI Taxonomy" id="2650471"/>
    <lineage>
        <taxon>Bacteria</taxon>
        <taxon>Pseudomonadati</taxon>
        <taxon>Planctomycetota</taxon>
        <taxon>Planctomycetia</taxon>
        <taxon>Pirellulales</taxon>
        <taxon>Lacipirellulaceae</taxon>
        <taxon>Lacipirellula</taxon>
    </lineage>
</organism>
<proteinExistence type="predicted"/>
<dbReference type="InterPro" id="IPR002575">
    <property type="entry name" value="Aminoglycoside_PTrfase"/>
</dbReference>
<reference evidence="4" key="1">
    <citation type="submission" date="2019-10" db="EMBL/GenBank/DDBJ databases">
        <title>Lacipirellula parvula gen. nov., sp. nov., representing a lineage of planctomycetes widespread in freshwater anoxic habitats, and description of the family Lacipirellulaceae.</title>
        <authorList>
            <person name="Dedysh S.N."/>
            <person name="Kulichevskaya I.S."/>
            <person name="Beletsky A.V."/>
            <person name="Rakitin A.L."/>
            <person name="Mardanov A.V."/>
            <person name="Ivanova A.A."/>
            <person name="Saltykova V.X."/>
            <person name="Rijpstra W.I.C."/>
            <person name="Sinninghe Damste J.S."/>
            <person name="Ravin N.V."/>
        </authorList>
    </citation>
    <scope>NUCLEOTIDE SEQUENCE [LARGE SCALE GENOMIC DNA]</scope>
    <source>
        <strain evidence="4">PX69</strain>
    </source>
</reference>
<name>A0A5K7XF70_9BACT</name>